<sequence length="289" mass="31017">MSTLQLRIKLSHPNGVTRVAVFTAIPTWDDLAVHIKSYFDIPEDFVAVAYVDFDGDQVIVSSQDELREFFATLPKDNKPTTLMFTVRDMRNLCEYPLQQPVTVVSHSLSRLLAHILARMIPLSCVSAASSLLAVAAATEAGEAEVAVDLESPYAAIVMSILTALPVCLLPIFHSLLFLARLLMIMASSVRLLSFVPAASRIPSRMIMDPVNATHPATILALARVPPHQKEDASAVLADVIIVTMNISSGGLRVNVSSMPPPSTCAPGAGVTVPRVDTEVLSALSLMSCS</sequence>
<dbReference type="PROSITE" id="PS51745">
    <property type="entry name" value="PB1"/>
    <property type="match status" value="1"/>
</dbReference>
<gene>
    <name evidence="3" type="ORF">DAEQUDRAFT_755245</name>
</gene>
<dbReference type="InterPro" id="IPR053793">
    <property type="entry name" value="PB1-like"/>
</dbReference>
<dbReference type="Proteomes" id="UP000076727">
    <property type="component" value="Unassembled WGS sequence"/>
</dbReference>
<dbReference type="OrthoDB" id="661148at2759"/>
<keyword evidence="1" id="KW-1133">Transmembrane helix</keyword>
<dbReference type="EMBL" id="KV429041">
    <property type="protein sequence ID" value="KZT72437.1"/>
    <property type="molecule type" value="Genomic_DNA"/>
</dbReference>
<dbReference type="SUPFAM" id="SSF54277">
    <property type="entry name" value="CAD &amp; PB1 domains"/>
    <property type="match status" value="1"/>
</dbReference>
<evidence type="ECO:0000313" key="3">
    <source>
        <dbReference type="EMBL" id="KZT72437.1"/>
    </source>
</evidence>
<accession>A0A165SSQ4</accession>
<feature type="transmembrane region" description="Helical" evidence="1">
    <location>
        <begin position="115"/>
        <end position="136"/>
    </location>
</feature>
<evidence type="ECO:0000256" key="1">
    <source>
        <dbReference type="SAM" id="Phobius"/>
    </source>
</evidence>
<proteinExistence type="predicted"/>
<keyword evidence="4" id="KW-1185">Reference proteome</keyword>
<evidence type="ECO:0000259" key="2">
    <source>
        <dbReference type="PROSITE" id="PS51745"/>
    </source>
</evidence>
<evidence type="ECO:0000313" key="4">
    <source>
        <dbReference type="Proteomes" id="UP000076727"/>
    </source>
</evidence>
<name>A0A165SSQ4_9APHY</name>
<feature type="domain" description="PB1" evidence="2">
    <location>
        <begin position="3"/>
        <end position="87"/>
    </location>
</feature>
<feature type="transmembrane region" description="Helical" evidence="1">
    <location>
        <begin position="156"/>
        <end position="182"/>
    </location>
</feature>
<reference evidence="3 4" key="1">
    <citation type="journal article" date="2016" name="Mol. Biol. Evol.">
        <title>Comparative Genomics of Early-Diverging Mushroom-Forming Fungi Provides Insights into the Origins of Lignocellulose Decay Capabilities.</title>
        <authorList>
            <person name="Nagy L.G."/>
            <person name="Riley R."/>
            <person name="Tritt A."/>
            <person name="Adam C."/>
            <person name="Daum C."/>
            <person name="Floudas D."/>
            <person name="Sun H."/>
            <person name="Yadav J.S."/>
            <person name="Pangilinan J."/>
            <person name="Larsson K.H."/>
            <person name="Matsuura K."/>
            <person name="Barry K."/>
            <person name="Labutti K."/>
            <person name="Kuo R."/>
            <person name="Ohm R.A."/>
            <person name="Bhattacharya S.S."/>
            <person name="Shirouzu T."/>
            <person name="Yoshinaga Y."/>
            <person name="Martin F.M."/>
            <person name="Grigoriev I.V."/>
            <person name="Hibbett D.S."/>
        </authorList>
    </citation>
    <scope>NUCLEOTIDE SEQUENCE [LARGE SCALE GENOMIC DNA]</scope>
    <source>
        <strain evidence="3 4">L-15889</strain>
    </source>
</reference>
<protein>
    <recommendedName>
        <fullName evidence="2">PB1 domain-containing protein</fullName>
    </recommendedName>
</protein>
<dbReference type="Pfam" id="PF00564">
    <property type="entry name" value="PB1"/>
    <property type="match status" value="1"/>
</dbReference>
<keyword evidence="1" id="KW-0812">Transmembrane</keyword>
<keyword evidence="1" id="KW-0472">Membrane</keyword>
<dbReference type="InterPro" id="IPR000270">
    <property type="entry name" value="PB1_dom"/>
</dbReference>
<dbReference type="Gene3D" id="3.10.20.90">
    <property type="entry name" value="Phosphatidylinositol 3-kinase Catalytic Subunit, Chain A, domain 1"/>
    <property type="match status" value="1"/>
</dbReference>
<organism evidence="3 4">
    <name type="scientific">Daedalea quercina L-15889</name>
    <dbReference type="NCBI Taxonomy" id="1314783"/>
    <lineage>
        <taxon>Eukaryota</taxon>
        <taxon>Fungi</taxon>
        <taxon>Dikarya</taxon>
        <taxon>Basidiomycota</taxon>
        <taxon>Agaricomycotina</taxon>
        <taxon>Agaricomycetes</taxon>
        <taxon>Polyporales</taxon>
        <taxon>Fomitopsis</taxon>
    </lineage>
</organism>
<dbReference type="SMART" id="SM00666">
    <property type="entry name" value="PB1"/>
    <property type="match status" value="1"/>
</dbReference>
<dbReference type="AlphaFoldDB" id="A0A165SSQ4"/>